<feature type="transmembrane region" description="Helical" evidence="1">
    <location>
        <begin position="39"/>
        <end position="61"/>
    </location>
</feature>
<gene>
    <name evidence="2" type="primary">yabQ</name>
    <name evidence="2" type="ORF">ACFSCZ_07065</name>
</gene>
<proteinExistence type="predicted"/>
<dbReference type="Pfam" id="PF09578">
    <property type="entry name" value="Spore_YabQ"/>
    <property type="match status" value="1"/>
</dbReference>
<evidence type="ECO:0000313" key="2">
    <source>
        <dbReference type="EMBL" id="MFD1706513.1"/>
    </source>
</evidence>
<keyword evidence="3" id="KW-1185">Reference proteome</keyword>
<dbReference type="InterPro" id="IPR019074">
    <property type="entry name" value="YabQ"/>
</dbReference>
<sequence length="206" mass="24164">MSLPVQFYTLMSMIGMGIAFGAMLDTYQRFLKRGTRKSWIVFLNDLLFWCIQGIIIFYVLFQVNFGELRFFLFLALLCGFSAYQALFKQVYQNVLETLIRLVVHTAGLIYKMVYFMVYKPLKGLVLIVVSILLYVYGLLLALVKIAWKVVKWTLKTVFKPFTWILKRIIPTSVTKFVIQLRKKMAGYLIKSKNTMIKVLSRIHKKR</sequence>
<protein>
    <submittedName>
        <fullName evidence="2">Spore cortex biosynthesis protein YabQ</fullName>
    </submittedName>
</protein>
<feature type="transmembrane region" description="Helical" evidence="1">
    <location>
        <begin position="67"/>
        <end position="86"/>
    </location>
</feature>
<feature type="transmembrane region" description="Helical" evidence="1">
    <location>
        <begin position="6"/>
        <end position="27"/>
    </location>
</feature>
<feature type="transmembrane region" description="Helical" evidence="1">
    <location>
        <begin position="98"/>
        <end position="117"/>
    </location>
</feature>
<keyword evidence="1" id="KW-0472">Membrane</keyword>
<keyword evidence="1" id="KW-1133">Transmembrane helix</keyword>
<evidence type="ECO:0000256" key="1">
    <source>
        <dbReference type="SAM" id="Phobius"/>
    </source>
</evidence>
<organism evidence="2 3">
    <name type="scientific">Siminovitchia sediminis</name>
    <dbReference type="NCBI Taxonomy" id="1274353"/>
    <lineage>
        <taxon>Bacteria</taxon>
        <taxon>Bacillati</taxon>
        <taxon>Bacillota</taxon>
        <taxon>Bacilli</taxon>
        <taxon>Bacillales</taxon>
        <taxon>Bacillaceae</taxon>
        <taxon>Siminovitchia</taxon>
    </lineage>
</organism>
<dbReference type="NCBIfam" id="TIGR02893">
    <property type="entry name" value="spore_yabQ"/>
    <property type="match status" value="1"/>
</dbReference>
<dbReference type="Proteomes" id="UP001597301">
    <property type="component" value="Unassembled WGS sequence"/>
</dbReference>
<dbReference type="RefSeq" id="WP_380773128.1">
    <property type="nucleotide sequence ID" value="NZ_JBHUEO010000014.1"/>
</dbReference>
<feature type="transmembrane region" description="Helical" evidence="1">
    <location>
        <begin position="123"/>
        <end position="147"/>
    </location>
</feature>
<accession>A0ABW4KJZ9</accession>
<dbReference type="EMBL" id="JBHUEO010000014">
    <property type="protein sequence ID" value="MFD1706513.1"/>
    <property type="molecule type" value="Genomic_DNA"/>
</dbReference>
<reference evidence="3" key="1">
    <citation type="journal article" date="2019" name="Int. J. Syst. Evol. Microbiol.">
        <title>The Global Catalogue of Microorganisms (GCM) 10K type strain sequencing project: providing services to taxonomists for standard genome sequencing and annotation.</title>
        <authorList>
            <consortium name="The Broad Institute Genomics Platform"/>
            <consortium name="The Broad Institute Genome Sequencing Center for Infectious Disease"/>
            <person name="Wu L."/>
            <person name="Ma J."/>
        </authorList>
    </citation>
    <scope>NUCLEOTIDE SEQUENCE [LARGE SCALE GENOMIC DNA]</scope>
    <source>
        <strain evidence="3">CGMCC 1.12295</strain>
    </source>
</reference>
<keyword evidence="1" id="KW-0812">Transmembrane</keyword>
<evidence type="ECO:0000313" key="3">
    <source>
        <dbReference type="Proteomes" id="UP001597301"/>
    </source>
</evidence>
<name>A0ABW4KJZ9_9BACI</name>
<comment type="caution">
    <text evidence="2">The sequence shown here is derived from an EMBL/GenBank/DDBJ whole genome shotgun (WGS) entry which is preliminary data.</text>
</comment>